<name>A0AAQ1UHF7_9BACT</name>
<evidence type="ECO:0000313" key="2">
    <source>
        <dbReference type="Proteomes" id="UP000255283"/>
    </source>
</evidence>
<sequence length="48" mass="5533">MLRKFKYLIANGLDALVKFVYFRPGVFQLGILQAQNTFSTNILDEKIP</sequence>
<reference evidence="1 2" key="1">
    <citation type="submission" date="2018-06" db="EMBL/GenBank/DDBJ databases">
        <authorList>
            <consortium name="Pathogen Informatics"/>
            <person name="Doyle S."/>
        </authorList>
    </citation>
    <scope>NUCLEOTIDE SEQUENCE [LARGE SCALE GENOMIC DNA]</scope>
    <source>
        <strain evidence="1 2">NCTC13063</strain>
    </source>
</reference>
<evidence type="ECO:0000313" key="1">
    <source>
        <dbReference type="EMBL" id="SUB79357.1"/>
    </source>
</evidence>
<accession>A0AAQ1UHF7</accession>
<dbReference type="AlphaFoldDB" id="A0AAQ1UHF7"/>
<proteinExistence type="predicted"/>
<dbReference type="Proteomes" id="UP000255283">
    <property type="component" value="Unassembled WGS sequence"/>
</dbReference>
<organism evidence="1 2">
    <name type="scientific">Segatella buccae</name>
    <dbReference type="NCBI Taxonomy" id="28126"/>
    <lineage>
        <taxon>Bacteria</taxon>
        <taxon>Pseudomonadati</taxon>
        <taxon>Bacteroidota</taxon>
        <taxon>Bacteroidia</taxon>
        <taxon>Bacteroidales</taxon>
        <taxon>Prevotellaceae</taxon>
        <taxon>Segatella</taxon>
    </lineage>
</organism>
<comment type="caution">
    <text evidence="1">The sequence shown here is derived from an EMBL/GenBank/DDBJ whole genome shotgun (WGS) entry which is preliminary data.</text>
</comment>
<gene>
    <name evidence="1" type="ORF">NCTC13063_00622</name>
</gene>
<protein>
    <submittedName>
        <fullName evidence="1">Uncharacterized protein</fullName>
    </submittedName>
</protein>
<dbReference type="EMBL" id="UGTJ01000001">
    <property type="protein sequence ID" value="SUB79357.1"/>
    <property type="molecule type" value="Genomic_DNA"/>
</dbReference>